<keyword evidence="3" id="KW-1185">Reference proteome</keyword>
<keyword evidence="1" id="KW-0175">Coiled coil</keyword>
<evidence type="ECO:0000313" key="3">
    <source>
        <dbReference type="Proteomes" id="UP000624325"/>
    </source>
</evidence>
<accession>A0ABQ4CBS6</accession>
<evidence type="ECO:0000313" key="2">
    <source>
        <dbReference type="EMBL" id="GIF60224.1"/>
    </source>
</evidence>
<proteinExistence type="predicted"/>
<organism evidence="2 3">
    <name type="scientific">Asanoa iriomotensis</name>
    <dbReference type="NCBI Taxonomy" id="234613"/>
    <lineage>
        <taxon>Bacteria</taxon>
        <taxon>Bacillati</taxon>
        <taxon>Actinomycetota</taxon>
        <taxon>Actinomycetes</taxon>
        <taxon>Micromonosporales</taxon>
        <taxon>Micromonosporaceae</taxon>
        <taxon>Asanoa</taxon>
    </lineage>
</organism>
<protein>
    <submittedName>
        <fullName evidence="2">Uncharacterized protein</fullName>
    </submittedName>
</protein>
<name>A0ABQ4CBS6_9ACTN</name>
<comment type="caution">
    <text evidence="2">The sequence shown here is derived from an EMBL/GenBank/DDBJ whole genome shotgun (WGS) entry which is preliminary data.</text>
</comment>
<dbReference type="EMBL" id="BONC01000062">
    <property type="protein sequence ID" value="GIF60224.1"/>
    <property type="molecule type" value="Genomic_DNA"/>
</dbReference>
<gene>
    <name evidence="2" type="ORF">Air01nite_63190</name>
</gene>
<evidence type="ECO:0000256" key="1">
    <source>
        <dbReference type="SAM" id="Coils"/>
    </source>
</evidence>
<reference evidence="2 3" key="1">
    <citation type="submission" date="2021-01" db="EMBL/GenBank/DDBJ databases">
        <title>Whole genome shotgun sequence of Asanoa iriomotensis NBRC 100142.</title>
        <authorList>
            <person name="Komaki H."/>
            <person name="Tamura T."/>
        </authorList>
    </citation>
    <scope>NUCLEOTIDE SEQUENCE [LARGE SCALE GENOMIC DNA]</scope>
    <source>
        <strain evidence="2 3">NBRC 100142</strain>
    </source>
</reference>
<dbReference type="Proteomes" id="UP000624325">
    <property type="component" value="Unassembled WGS sequence"/>
</dbReference>
<feature type="coiled-coil region" evidence="1">
    <location>
        <begin position="25"/>
        <end position="52"/>
    </location>
</feature>
<sequence>MEAVKTARVVLAGWQRRQFKAVERVREATREADRIDRRTAEAERALALLERSGGLPVAEAA</sequence>